<sequence length="57" mass="6168">MSGSLDCDRAQYPYQPVCRCSGTTSTTTLSALWFLGELGDSCDDLCEFKGYAGCDEV</sequence>
<evidence type="ECO:0000313" key="2">
    <source>
        <dbReference type="Proteomes" id="UP000601435"/>
    </source>
</evidence>
<proteinExistence type="predicted"/>
<name>A0A813CJS0_9DINO</name>
<dbReference type="EMBL" id="CAJNJA010102056">
    <property type="protein sequence ID" value="CAE7944576.1"/>
    <property type="molecule type" value="Genomic_DNA"/>
</dbReference>
<gene>
    <name evidence="1" type="ORF">SNEC2469_LOCUS35369</name>
</gene>
<keyword evidence="2" id="KW-1185">Reference proteome</keyword>
<dbReference type="Proteomes" id="UP000601435">
    <property type="component" value="Unassembled WGS sequence"/>
</dbReference>
<evidence type="ECO:0000313" key="1">
    <source>
        <dbReference type="EMBL" id="CAE7944576.1"/>
    </source>
</evidence>
<reference evidence="1" key="1">
    <citation type="submission" date="2021-02" db="EMBL/GenBank/DDBJ databases">
        <authorList>
            <person name="Dougan E. K."/>
            <person name="Rhodes N."/>
            <person name="Thang M."/>
            <person name="Chan C."/>
        </authorList>
    </citation>
    <scope>NUCLEOTIDE SEQUENCE</scope>
</reference>
<comment type="caution">
    <text evidence="1">The sequence shown here is derived from an EMBL/GenBank/DDBJ whole genome shotgun (WGS) entry which is preliminary data.</text>
</comment>
<protein>
    <submittedName>
        <fullName evidence="1">Uncharacterized protein</fullName>
    </submittedName>
</protein>
<accession>A0A813CJS0</accession>
<dbReference type="AlphaFoldDB" id="A0A813CJS0"/>
<feature type="non-terminal residue" evidence="1">
    <location>
        <position position="1"/>
    </location>
</feature>
<organism evidence="1 2">
    <name type="scientific">Symbiodinium necroappetens</name>
    <dbReference type="NCBI Taxonomy" id="1628268"/>
    <lineage>
        <taxon>Eukaryota</taxon>
        <taxon>Sar</taxon>
        <taxon>Alveolata</taxon>
        <taxon>Dinophyceae</taxon>
        <taxon>Suessiales</taxon>
        <taxon>Symbiodiniaceae</taxon>
        <taxon>Symbiodinium</taxon>
    </lineage>
</organism>